<dbReference type="GO" id="GO:0006508">
    <property type="term" value="P:proteolysis"/>
    <property type="evidence" value="ECO:0007669"/>
    <property type="project" value="UniProtKB-KW"/>
</dbReference>
<dbReference type="GO" id="GO:0030288">
    <property type="term" value="C:outer membrane-bounded periplasmic space"/>
    <property type="evidence" value="ECO:0007669"/>
    <property type="project" value="InterPro"/>
</dbReference>
<keyword evidence="5" id="KW-0378">Hydrolase</keyword>
<dbReference type="InterPro" id="IPR005073">
    <property type="entry name" value="Peptidase_M74"/>
</dbReference>
<name>A0A2T5VFK9_9HYPH</name>
<keyword evidence="11" id="KW-1185">Reference proteome</keyword>
<evidence type="ECO:0000256" key="9">
    <source>
        <dbReference type="SAM" id="SignalP"/>
    </source>
</evidence>
<dbReference type="Pfam" id="PF03411">
    <property type="entry name" value="Peptidase_M74"/>
    <property type="match status" value="1"/>
</dbReference>
<reference evidence="10 11" key="1">
    <citation type="submission" date="2018-04" db="EMBL/GenBank/DDBJ databases">
        <title>Genomic Encyclopedia of Archaeal and Bacterial Type Strains, Phase II (KMG-II): from individual species to whole genera.</title>
        <authorList>
            <person name="Goeker M."/>
        </authorList>
    </citation>
    <scope>NUCLEOTIDE SEQUENCE [LARGE SCALE GENOMIC DNA]</scope>
    <source>
        <strain evidence="10 11">DSM 23382</strain>
    </source>
</reference>
<organism evidence="10 11">
    <name type="scientific">Breoghania corrubedonensis</name>
    <dbReference type="NCBI Taxonomy" id="665038"/>
    <lineage>
        <taxon>Bacteria</taxon>
        <taxon>Pseudomonadati</taxon>
        <taxon>Pseudomonadota</taxon>
        <taxon>Alphaproteobacteria</taxon>
        <taxon>Hyphomicrobiales</taxon>
        <taxon>Stappiaceae</taxon>
        <taxon>Breoghania</taxon>
    </lineage>
</organism>
<keyword evidence="4" id="KW-0574">Periplasm</keyword>
<keyword evidence="3 9" id="KW-0732">Signal</keyword>
<evidence type="ECO:0000313" key="11">
    <source>
        <dbReference type="Proteomes" id="UP000244081"/>
    </source>
</evidence>
<keyword evidence="1" id="KW-0645">Protease</keyword>
<keyword evidence="2" id="KW-0479">Metal-binding</keyword>
<sequence>MRHFAPVFWAVRAALVLASVSALSPSPVWAQATLPVPKPTGAATPSGSPVVPPARASAPSRLQAHVQAPITVRMNTPARDFFGKMTGPAPMKPQAIGSYAKGCQAGAVALPQNGPGFQVMRLSRNRFWGQPELIDYLEDLGRDAPKLGWRGLMIGDMAQPRGGPMTSGHASHQIGLDADIWLKQMPDHIMTASERENVSAVSMLRGRLDVAGADRTVDPKKFTAAHARLIRRAAKDPRVARIFVSPGIKKALCVFETGDRAWLRVVRPWWGHHYHFHVRLKCPAGDGACQNQAAPPPGDGCGKALAWWMSDEPWVPKPDAKPAKPKPPLTLAALPKQCIAVLQAR</sequence>
<keyword evidence="8" id="KW-1015">Disulfide bond</keyword>
<dbReference type="GO" id="GO:0046872">
    <property type="term" value="F:metal ion binding"/>
    <property type="evidence" value="ECO:0007669"/>
    <property type="project" value="UniProtKB-KW"/>
</dbReference>
<dbReference type="PIRSF" id="PIRSF018455">
    <property type="entry name" value="MepA"/>
    <property type="match status" value="1"/>
</dbReference>
<dbReference type="NCBIfam" id="NF006947">
    <property type="entry name" value="PRK09429.1"/>
    <property type="match status" value="1"/>
</dbReference>
<evidence type="ECO:0000256" key="3">
    <source>
        <dbReference type="ARBA" id="ARBA00022729"/>
    </source>
</evidence>
<evidence type="ECO:0000256" key="4">
    <source>
        <dbReference type="ARBA" id="ARBA00022764"/>
    </source>
</evidence>
<dbReference type="OrthoDB" id="1467367at2"/>
<evidence type="ECO:0000256" key="2">
    <source>
        <dbReference type="ARBA" id="ARBA00022723"/>
    </source>
</evidence>
<feature type="signal peptide" evidence="9">
    <location>
        <begin position="1"/>
        <end position="30"/>
    </location>
</feature>
<dbReference type="Proteomes" id="UP000244081">
    <property type="component" value="Unassembled WGS sequence"/>
</dbReference>
<evidence type="ECO:0000256" key="7">
    <source>
        <dbReference type="ARBA" id="ARBA00023049"/>
    </source>
</evidence>
<feature type="disulfide bond" evidence="8">
    <location>
        <begin position="253"/>
        <end position="301"/>
    </location>
</feature>
<feature type="chain" id="PRO_5015526931" evidence="9">
    <location>
        <begin position="31"/>
        <end position="345"/>
    </location>
</feature>
<evidence type="ECO:0000256" key="5">
    <source>
        <dbReference type="ARBA" id="ARBA00022801"/>
    </source>
</evidence>
<evidence type="ECO:0000256" key="6">
    <source>
        <dbReference type="ARBA" id="ARBA00022833"/>
    </source>
</evidence>
<dbReference type="GO" id="GO:0008237">
    <property type="term" value="F:metallopeptidase activity"/>
    <property type="evidence" value="ECO:0007669"/>
    <property type="project" value="UniProtKB-KW"/>
</dbReference>
<accession>A0A2T5VFK9</accession>
<evidence type="ECO:0000313" key="10">
    <source>
        <dbReference type="EMBL" id="PTW62541.1"/>
    </source>
</evidence>
<keyword evidence="7" id="KW-0482">Metalloprotease</keyword>
<dbReference type="GO" id="GO:0004252">
    <property type="term" value="F:serine-type endopeptidase activity"/>
    <property type="evidence" value="ECO:0007669"/>
    <property type="project" value="InterPro"/>
</dbReference>
<comment type="caution">
    <text evidence="10">The sequence shown here is derived from an EMBL/GenBank/DDBJ whole genome shotgun (WGS) entry which is preliminary data.</text>
</comment>
<evidence type="ECO:0000256" key="1">
    <source>
        <dbReference type="ARBA" id="ARBA00022670"/>
    </source>
</evidence>
<evidence type="ECO:0000256" key="8">
    <source>
        <dbReference type="PIRSR" id="PIRSR018455-2"/>
    </source>
</evidence>
<gene>
    <name evidence="10" type="ORF">C8N35_101585</name>
</gene>
<feature type="disulfide bond" evidence="8">
    <location>
        <begin position="282"/>
        <end position="289"/>
    </location>
</feature>
<proteinExistence type="predicted"/>
<dbReference type="AlphaFoldDB" id="A0A2T5VFK9"/>
<dbReference type="SUPFAM" id="SSF55166">
    <property type="entry name" value="Hedgehog/DD-peptidase"/>
    <property type="match status" value="1"/>
</dbReference>
<dbReference type="EMBL" id="QAYG01000001">
    <property type="protein sequence ID" value="PTW62541.1"/>
    <property type="molecule type" value="Genomic_DNA"/>
</dbReference>
<dbReference type="InterPro" id="IPR009045">
    <property type="entry name" value="Zn_M74/Hedgehog-like"/>
</dbReference>
<keyword evidence="6" id="KW-0862">Zinc</keyword>
<protein>
    <submittedName>
        <fullName evidence="10">Murein endopeptidase</fullName>
    </submittedName>
</protein>
<dbReference type="Gene3D" id="3.30.1380.10">
    <property type="match status" value="1"/>
</dbReference>
<dbReference type="RefSeq" id="WP_107989038.1">
    <property type="nucleotide sequence ID" value="NZ_QAYG01000001.1"/>
</dbReference>